<dbReference type="InterPro" id="IPR012748">
    <property type="entry name" value="Rieske-like_NirD"/>
</dbReference>
<dbReference type="GO" id="GO:0008942">
    <property type="term" value="F:nitrite reductase [NAD(P)H] activity"/>
    <property type="evidence" value="ECO:0007669"/>
    <property type="project" value="InterPro"/>
</dbReference>
<dbReference type="Pfam" id="PF13806">
    <property type="entry name" value="Rieske_2"/>
    <property type="match status" value="1"/>
</dbReference>
<dbReference type="InterPro" id="IPR017941">
    <property type="entry name" value="Rieske_2Fe-2S"/>
</dbReference>
<dbReference type="InterPro" id="IPR036922">
    <property type="entry name" value="Rieske_2Fe-2S_sf"/>
</dbReference>
<dbReference type="Proteomes" id="UP000249522">
    <property type="component" value="Unassembled WGS sequence"/>
</dbReference>
<keyword evidence="5" id="KW-0411">Iron-sulfur</keyword>
<keyword evidence="1" id="KW-0001">2Fe-2S</keyword>
<keyword evidence="9" id="KW-1185">Reference proteome</keyword>
<dbReference type="PROSITE" id="PS51300">
    <property type="entry name" value="NIRD"/>
    <property type="match status" value="1"/>
</dbReference>
<dbReference type="GO" id="GO:0046872">
    <property type="term" value="F:metal ion binding"/>
    <property type="evidence" value="ECO:0007669"/>
    <property type="project" value="UniProtKB-KW"/>
</dbReference>
<name>A0A2W1L2B0_9BACL</name>
<gene>
    <name evidence="8" type="primary">nirD</name>
    <name evidence="8" type="ORF">DNH61_24970</name>
</gene>
<accession>A0A2W1L2B0</accession>
<evidence type="ECO:0000256" key="4">
    <source>
        <dbReference type="ARBA" id="ARBA00023004"/>
    </source>
</evidence>
<dbReference type="SUPFAM" id="SSF50022">
    <property type="entry name" value="ISP domain"/>
    <property type="match status" value="1"/>
</dbReference>
<evidence type="ECO:0000256" key="3">
    <source>
        <dbReference type="ARBA" id="ARBA00023002"/>
    </source>
</evidence>
<keyword evidence="4" id="KW-0408">Iron</keyword>
<dbReference type="GO" id="GO:0051537">
    <property type="term" value="F:2 iron, 2 sulfur cluster binding"/>
    <property type="evidence" value="ECO:0007669"/>
    <property type="project" value="UniProtKB-KW"/>
</dbReference>
<dbReference type="GO" id="GO:0004497">
    <property type="term" value="F:monooxygenase activity"/>
    <property type="evidence" value="ECO:0007669"/>
    <property type="project" value="UniProtKB-ARBA"/>
</dbReference>
<reference evidence="8 9" key="1">
    <citation type="submission" date="2018-06" db="EMBL/GenBank/DDBJ databases">
        <title>Paenibacillus imtechensis sp. nov.</title>
        <authorList>
            <person name="Pinnaka A.K."/>
            <person name="Singh H."/>
            <person name="Kaur M."/>
        </authorList>
    </citation>
    <scope>NUCLEOTIDE SEQUENCE [LARGE SCALE GENOMIC DNA]</scope>
    <source>
        <strain evidence="8 9">SMB1</strain>
    </source>
</reference>
<sequence>MANSYDYRSVGPVDQFPQRMGRVVRMEGQEIAVFHTTDGKLYALENRSPGPKGGTIVEGIVSGEVLFDPICDWKINLADGQVLAPDSGQVRSYPVKVEDGQVSIGVPEKADGKREG</sequence>
<dbReference type="PROSITE" id="PS51296">
    <property type="entry name" value="RIESKE"/>
    <property type="match status" value="1"/>
</dbReference>
<comment type="caution">
    <text evidence="8">The sequence shown here is derived from an EMBL/GenBank/DDBJ whole genome shotgun (WGS) entry which is preliminary data.</text>
</comment>
<proteinExistence type="predicted"/>
<keyword evidence="3" id="KW-0560">Oxidoreductase</keyword>
<evidence type="ECO:0000256" key="2">
    <source>
        <dbReference type="ARBA" id="ARBA00022723"/>
    </source>
</evidence>
<dbReference type="EMBL" id="QKRB01000060">
    <property type="protein sequence ID" value="PZD93039.1"/>
    <property type="molecule type" value="Genomic_DNA"/>
</dbReference>
<evidence type="ECO:0000256" key="1">
    <source>
        <dbReference type="ARBA" id="ARBA00022714"/>
    </source>
</evidence>
<dbReference type="GO" id="GO:0042128">
    <property type="term" value="P:nitrate assimilation"/>
    <property type="evidence" value="ECO:0007669"/>
    <property type="project" value="UniProtKB-KW"/>
</dbReference>
<keyword evidence="2" id="KW-0479">Metal-binding</keyword>
<feature type="domain" description="Rieske" evidence="7">
    <location>
        <begin position="8"/>
        <end position="104"/>
    </location>
</feature>
<evidence type="ECO:0000313" key="9">
    <source>
        <dbReference type="Proteomes" id="UP000249522"/>
    </source>
</evidence>
<evidence type="ECO:0000313" key="8">
    <source>
        <dbReference type="EMBL" id="PZD93039.1"/>
    </source>
</evidence>
<evidence type="ECO:0000256" key="6">
    <source>
        <dbReference type="ARBA" id="ARBA00023063"/>
    </source>
</evidence>
<dbReference type="GO" id="GO:0016705">
    <property type="term" value="F:oxidoreductase activity, acting on paired donors, with incorporation or reduction of molecular oxygen"/>
    <property type="evidence" value="ECO:0007669"/>
    <property type="project" value="UniProtKB-ARBA"/>
</dbReference>
<dbReference type="Gene3D" id="2.102.10.10">
    <property type="entry name" value="Rieske [2Fe-2S] iron-sulphur domain"/>
    <property type="match status" value="1"/>
</dbReference>
<evidence type="ECO:0000259" key="7">
    <source>
        <dbReference type="PROSITE" id="PS51296"/>
    </source>
</evidence>
<evidence type="ECO:0000256" key="5">
    <source>
        <dbReference type="ARBA" id="ARBA00023014"/>
    </source>
</evidence>
<organism evidence="8 9">
    <name type="scientific">Paenibacillus sambharensis</name>
    <dbReference type="NCBI Taxonomy" id="1803190"/>
    <lineage>
        <taxon>Bacteria</taxon>
        <taxon>Bacillati</taxon>
        <taxon>Bacillota</taxon>
        <taxon>Bacilli</taxon>
        <taxon>Bacillales</taxon>
        <taxon>Paenibacillaceae</taxon>
        <taxon>Paenibacillus</taxon>
    </lineage>
</organism>
<dbReference type="AlphaFoldDB" id="A0A2W1L2B0"/>
<protein>
    <submittedName>
        <fullName evidence="8">Nitrite reductase (NAD(P)H) small subunit</fullName>
    </submittedName>
</protein>
<dbReference type="NCBIfam" id="TIGR02378">
    <property type="entry name" value="nirD_assim_sml"/>
    <property type="match status" value="1"/>
</dbReference>
<dbReference type="OrthoDB" id="593800at2"/>
<keyword evidence="6" id="KW-0534">Nitrate assimilation</keyword>
<dbReference type="RefSeq" id="WP_111149681.1">
    <property type="nucleotide sequence ID" value="NZ_QKRB01000060.1"/>
</dbReference>